<name>A0A6P0DIS8_RHILE</name>
<dbReference type="AlphaFoldDB" id="A0A6P0DIS8"/>
<dbReference type="RefSeq" id="WP_164000015.1">
    <property type="nucleotide sequence ID" value="NZ_WXXP01000010.1"/>
</dbReference>
<sequence>MAEFVSAHWPEYMHPIEYGDIVNFDRLVIAARDAGAWPIIIDGMQKQFGKTVSLYVLKAFPLEFEASDHMSDSREFHRRQKAMKRLYHRILNFTEVEGEHADWMWRATKGVVDEAFSRDWLPEELNRQGFIPL</sequence>
<dbReference type="Proteomes" id="UP000471409">
    <property type="component" value="Unassembled WGS sequence"/>
</dbReference>
<reference evidence="1 2" key="1">
    <citation type="submission" date="2020-01" db="EMBL/GenBank/DDBJ databases">
        <title>Rhizobium genotypes associated with high levels of biological nitrogen fixation by grain legumes in a temperate-maritime cropping system.</title>
        <authorList>
            <person name="Maluk M."/>
            <person name="Francesc Ferrando Molina F."/>
            <person name="Lopez Del Egido L."/>
            <person name="Lafos M."/>
            <person name="Langarica-Fuentes A."/>
            <person name="Gebre Yohannes G."/>
            <person name="Young M.W."/>
            <person name="Martin P."/>
            <person name="Gantlett R."/>
            <person name="Kenicer G."/>
            <person name="Hawes C."/>
            <person name="Begg G.S."/>
            <person name="Quilliam R.S."/>
            <person name="Squire G.R."/>
            <person name="Poole P.S."/>
            <person name="Young P.W."/>
            <person name="Iannetta P.M."/>
            <person name="James E.K."/>
        </authorList>
    </citation>
    <scope>NUCLEOTIDE SEQUENCE [LARGE SCALE GENOMIC DNA]</scope>
    <source>
        <strain evidence="1 2">JHI944</strain>
    </source>
</reference>
<gene>
    <name evidence="1" type="ORF">GUK36_22535</name>
</gene>
<accession>A0A6P0DIS8</accession>
<dbReference type="EMBL" id="WXXP01000010">
    <property type="protein sequence ID" value="NEK52207.1"/>
    <property type="molecule type" value="Genomic_DNA"/>
</dbReference>
<protein>
    <submittedName>
        <fullName evidence="1">Uncharacterized protein</fullName>
    </submittedName>
</protein>
<organism evidence="1 2">
    <name type="scientific">Rhizobium leguminosarum</name>
    <dbReference type="NCBI Taxonomy" id="384"/>
    <lineage>
        <taxon>Bacteria</taxon>
        <taxon>Pseudomonadati</taxon>
        <taxon>Pseudomonadota</taxon>
        <taxon>Alphaproteobacteria</taxon>
        <taxon>Hyphomicrobiales</taxon>
        <taxon>Rhizobiaceae</taxon>
        <taxon>Rhizobium/Agrobacterium group</taxon>
        <taxon>Rhizobium</taxon>
    </lineage>
</organism>
<evidence type="ECO:0000313" key="2">
    <source>
        <dbReference type="Proteomes" id="UP000471409"/>
    </source>
</evidence>
<proteinExistence type="predicted"/>
<comment type="caution">
    <text evidence="1">The sequence shown here is derived from an EMBL/GenBank/DDBJ whole genome shotgun (WGS) entry which is preliminary data.</text>
</comment>
<evidence type="ECO:0000313" key="1">
    <source>
        <dbReference type="EMBL" id="NEK52207.1"/>
    </source>
</evidence>